<dbReference type="AlphaFoldDB" id="A0A8J3FUG8"/>
<feature type="domain" description="LytR/CpsA/Psr regulator C-terminal" evidence="2">
    <location>
        <begin position="92"/>
        <end position="181"/>
    </location>
</feature>
<evidence type="ECO:0000313" key="4">
    <source>
        <dbReference type="Proteomes" id="UP000637578"/>
    </source>
</evidence>
<protein>
    <recommendedName>
        <fullName evidence="2">LytR/CpsA/Psr regulator C-terminal domain-containing protein</fullName>
    </recommendedName>
</protein>
<evidence type="ECO:0000256" key="1">
    <source>
        <dbReference type="SAM" id="MobiDB-lite"/>
    </source>
</evidence>
<name>A0A8J3FUG8_9PSEU</name>
<dbReference type="Proteomes" id="UP000637578">
    <property type="component" value="Unassembled WGS sequence"/>
</dbReference>
<dbReference type="InterPro" id="IPR027381">
    <property type="entry name" value="LytR/CpsA/Psr_C"/>
</dbReference>
<dbReference type="Pfam" id="PF13399">
    <property type="entry name" value="LytR_C"/>
    <property type="match status" value="1"/>
</dbReference>
<accession>A0A8J3FUG8</accession>
<organism evidence="3 4">
    <name type="scientific">Longimycelium tulufanense</name>
    <dbReference type="NCBI Taxonomy" id="907463"/>
    <lineage>
        <taxon>Bacteria</taxon>
        <taxon>Bacillati</taxon>
        <taxon>Actinomycetota</taxon>
        <taxon>Actinomycetes</taxon>
        <taxon>Pseudonocardiales</taxon>
        <taxon>Pseudonocardiaceae</taxon>
        <taxon>Longimycelium</taxon>
    </lineage>
</organism>
<reference evidence="3" key="2">
    <citation type="submission" date="2020-09" db="EMBL/GenBank/DDBJ databases">
        <authorList>
            <person name="Sun Q."/>
            <person name="Zhou Y."/>
        </authorList>
    </citation>
    <scope>NUCLEOTIDE SEQUENCE</scope>
    <source>
        <strain evidence="3">CGMCC 4.5737</strain>
    </source>
</reference>
<comment type="caution">
    <text evidence="3">The sequence shown here is derived from an EMBL/GenBank/DDBJ whole genome shotgun (WGS) entry which is preliminary data.</text>
</comment>
<evidence type="ECO:0000259" key="2">
    <source>
        <dbReference type="Pfam" id="PF13399"/>
    </source>
</evidence>
<feature type="region of interest" description="Disordered" evidence="1">
    <location>
        <begin position="201"/>
        <end position="226"/>
    </location>
</feature>
<reference evidence="3" key="1">
    <citation type="journal article" date="2014" name="Int. J. Syst. Evol. Microbiol.">
        <title>Complete genome sequence of Corynebacterium casei LMG S-19264T (=DSM 44701T), isolated from a smear-ripened cheese.</title>
        <authorList>
            <consortium name="US DOE Joint Genome Institute (JGI-PGF)"/>
            <person name="Walter F."/>
            <person name="Albersmeier A."/>
            <person name="Kalinowski J."/>
            <person name="Ruckert C."/>
        </authorList>
    </citation>
    <scope>NUCLEOTIDE SEQUENCE</scope>
    <source>
        <strain evidence="3">CGMCC 4.5737</strain>
    </source>
</reference>
<dbReference type="RefSeq" id="WP_229686335.1">
    <property type="nucleotide sequence ID" value="NZ_BMMK01000011.1"/>
</dbReference>
<keyword evidence="4" id="KW-1185">Reference proteome</keyword>
<sequence length="233" mass="25216">MSAVTAKGNRLPRYRRRRPVPAMVLLAVLGVLSVFVWTKVFSSAADIEEATRCNPPKTPPSAAADGQQPVVLGQQLGRDALDRTDPVPPGRVLVRVLNANGQRNQATLVAEELYSAGLNKAGDPANDPIYPDFDLHCHAQIRFGPAGAGPARTLSLLVPCAELVRDDRQDATVDLALGERFTDIKPGNETKKVLTTLKEWGERQPGQEGGQVAEAGRPPVDHQTLNRVREVHC</sequence>
<dbReference type="EMBL" id="BMMK01000011">
    <property type="protein sequence ID" value="GGM54969.1"/>
    <property type="molecule type" value="Genomic_DNA"/>
</dbReference>
<dbReference type="NCBIfam" id="NF035953">
    <property type="entry name" value="integrity_Cei"/>
    <property type="match status" value="1"/>
</dbReference>
<gene>
    <name evidence="3" type="ORF">GCM10012275_27570</name>
</gene>
<proteinExistence type="predicted"/>
<evidence type="ECO:0000313" key="3">
    <source>
        <dbReference type="EMBL" id="GGM54969.1"/>
    </source>
</evidence>